<dbReference type="SUPFAM" id="SSF51735">
    <property type="entry name" value="NAD(P)-binding Rossmann-fold domains"/>
    <property type="match status" value="1"/>
</dbReference>
<evidence type="ECO:0000256" key="2">
    <source>
        <dbReference type="ARBA" id="ARBA00022857"/>
    </source>
</evidence>
<organism evidence="3 4">
    <name type="scientific">Marasmiellus scandens</name>
    <dbReference type="NCBI Taxonomy" id="2682957"/>
    <lineage>
        <taxon>Eukaryota</taxon>
        <taxon>Fungi</taxon>
        <taxon>Dikarya</taxon>
        <taxon>Basidiomycota</taxon>
        <taxon>Agaricomycotina</taxon>
        <taxon>Agaricomycetes</taxon>
        <taxon>Agaricomycetidae</taxon>
        <taxon>Agaricales</taxon>
        <taxon>Marasmiineae</taxon>
        <taxon>Omphalotaceae</taxon>
        <taxon>Marasmiellus</taxon>
    </lineage>
</organism>
<comment type="caution">
    <text evidence="3">The sequence shown here is derived from an EMBL/GenBank/DDBJ whole genome shotgun (WGS) entry which is preliminary data.</text>
</comment>
<accession>A0ABR1K6V9</accession>
<gene>
    <name evidence="3" type="ORF">VKT23_001375</name>
</gene>
<name>A0ABR1K6V9_9AGAR</name>
<proteinExistence type="inferred from homology"/>
<dbReference type="InterPro" id="IPR020904">
    <property type="entry name" value="Sc_DH/Rdtase_CS"/>
</dbReference>
<protein>
    <submittedName>
        <fullName evidence="3">Uncharacterized protein</fullName>
    </submittedName>
</protein>
<evidence type="ECO:0000313" key="4">
    <source>
        <dbReference type="Proteomes" id="UP001498398"/>
    </source>
</evidence>
<dbReference type="Proteomes" id="UP001498398">
    <property type="component" value="Unassembled WGS sequence"/>
</dbReference>
<dbReference type="EMBL" id="JBANRG010000001">
    <property type="protein sequence ID" value="KAK7473278.1"/>
    <property type="molecule type" value="Genomic_DNA"/>
</dbReference>
<dbReference type="PRINTS" id="PR00080">
    <property type="entry name" value="SDRFAMILY"/>
</dbReference>
<dbReference type="PANTHER" id="PTHR42760">
    <property type="entry name" value="SHORT-CHAIN DEHYDROGENASES/REDUCTASES FAMILY MEMBER"/>
    <property type="match status" value="1"/>
</dbReference>
<comment type="similarity">
    <text evidence="1">Belongs to the short-chain dehydrogenases/reductases (SDR) family.</text>
</comment>
<dbReference type="PROSITE" id="PS00061">
    <property type="entry name" value="ADH_SHORT"/>
    <property type="match status" value="1"/>
</dbReference>
<dbReference type="InterPro" id="IPR002347">
    <property type="entry name" value="SDR_fam"/>
</dbReference>
<evidence type="ECO:0000256" key="1">
    <source>
        <dbReference type="ARBA" id="ARBA00006484"/>
    </source>
</evidence>
<dbReference type="PRINTS" id="PR00081">
    <property type="entry name" value="GDHRDH"/>
</dbReference>
<dbReference type="InterPro" id="IPR036291">
    <property type="entry name" value="NAD(P)-bd_dom_sf"/>
</dbReference>
<reference evidence="3 4" key="1">
    <citation type="submission" date="2024-01" db="EMBL/GenBank/DDBJ databases">
        <title>A draft genome for the cacao thread blight pathogen Marasmiellus scandens.</title>
        <authorList>
            <person name="Baruah I.K."/>
            <person name="Leung J."/>
            <person name="Bukari Y."/>
            <person name="Amoako-Attah I."/>
            <person name="Meinhardt L.W."/>
            <person name="Bailey B.A."/>
            <person name="Cohen S.P."/>
        </authorList>
    </citation>
    <scope>NUCLEOTIDE SEQUENCE [LARGE SCALE GENOMIC DNA]</scope>
    <source>
        <strain evidence="3 4">GH-19</strain>
    </source>
</reference>
<dbReference type="PANTHER" id="PTHR42760:SF121">
    <property type="entry name" value="3-OXOACYL-(ACYL-CARRIER-PROTEIN) REDUCTASE"/>
    <property type="match status" value="1"/>
</dbReference>
<dbReference type="Gene3D" id="3.40.50.720">
    <property type="entry name" value="NAD(P)-binding Rossmann-like Domain"/>
    <property type="match status" value="1"/>
</dbReference>
<keyword evidence="4" id="KW-1185">Reference proteome</keyword>
<dbReference type="Pfam" id="PF13561">
    <property type="entry name" value="adh_short_C2"/>
    <property type="match status" value="1"/>
</dbReference>
<keyword evidence="2" id="KW-0521">NADP</keyword>
<sequence length="298" mass="31756">MALRTLCSTLFPNCSRQTFFTQRKFATNAVSPKTAIITGGAQGIGRGIALRLAQEGFDICVNDLKRNASAANEVAEEIQSLGRKAITAFADVSSQTQVRNMIQTSVDTLGPLSVMVANAGIVEMKWGLELDDSPESGTGPAVGHIKRVLDVNVCGVVHCNVEAAKQFIKQDSGGRIINATSISAYRPSAMQSIYCASKAAVRSLTQTFALEWGKYGITVNAYAPGIVKTPMWDQVDEALSKWNGLAKGENFRQWENGVALGRTSTPEDVAGLVAFLVSKDAGYVTGQTIVVDGGIVFT</sequence>
<evidence type="ECO:0000313" key="3">
    <source>
        <dbReference type="EMBL" id="KAK7473278.1"/>
    </source>
</evidence>